<dbReference type="AlphaFoldDB" id="A0A804I3M3"/>
<reference evidence="9" key="2">
    <citation type="submission" date="2021-05" db="UniProtKB">
        <authorList>
            <consortium name="EnsemblPlants"/>
        </authorList>
    </citation>
    <scope>IDENTIFICATION</scope>
    <source>
        <strain evidence="9">subsp. malaccensis</strain>
    </source>
</reference>
<keyword evidence="10" id="KW-1185">Reference proteome</keyword>
<keyword evidence="2" id="KW-0677">Repeat</keyword>
<evidence type="ECO:0000256" key="3">
    <source>
        <dbReference type="ARBA" id="ARBA00023002"/>
    </source>
</evidence>
<dbReference type="PANTHER" id="PTHR13871">
    <property type="entry name" value="THIOREDOXIN"/>
    <property type="match status" value="1"/>
</dbReference>
<dbReference type="Gene3D" id="3.40.30.10">
    <property type="entry name" value="Glutaredoxin"/>
    <property type="match status" value="1"/>
</dbReference>
<proteinExistence type="predicted"/>
<dbReference type="SUPFAM" id="SSF52833">
    <property type="entry name" value="Thioredoxin-like"/>
    <property type="match status" value="1"/>
</dbReference>
<dbReference type="InterPro" id="IPR052259">
    <property type="entry name" value="Nucleoredoxin-like"/>
</dbReference>
<organism evidence="9 10">
    <name type="scientific">Musa acuminata subsp. malaccensis</name>
    <name type="common">Wild banana</name>
    <name type="synonym">Musa malaccensis</name>
    <dbReference type="NCBI Taxonomy" id="214687"/>
    <lineage>
        <taxon>Eukaryota</taxon>
        <taxon>Viridiplantae</taxon>
        <taxon>Streptophyta</taxon>
        <taxon>Embryophyta</taxon>
        <taxon>Tracheophyta</taxon>
        <taxon>Spermatophyta</taxon>
        <taxon>Magnoliopsida</taxon>
        <taxon>Liliopsida</taxon>
        <taxon>Zingiberales</taxon>
        <taxon>Musaceae</taxon>
        <taxon>Musa</taxon>
    </lineage>
</organism>
<evidence type="ECO:0000313" key="8">
    <source>
        <dbReference type="EMBL" id="CAG1862273.1"/>
    </source>
</evidence>
<dbReference type="InterPro" id="IPR036249">
    <property type="entry name" value="Thioredoxin-like_sf"/>
</dbReference>
<dbReference type="EnsemblPlants" id="Ma02_t16820.1">
    <property type="protein sequence ID" value="Ma02_p16820.1"/>
    <property type="gene ID" value="Ma02_g16820"/>
</dbReference>
<dbReference type="InterPro" id="IPR012336">
    <property type="entry name" value="Thioredoxin-like_fold"/>
</dbReference>
<gene>
    <name evidence="8" type="ORF">GSMUA_71670.1</name>
</gene>
<dbReference type="Gramene" id="Ma02_t16820.1">
    <property type="protein sequence ID" value="Ma02_p16820.1"/>
    <property type="gene ID" value="Ma02_g16820"/>
</dbReference>
<evidence type="ECO:0000313" key="10">
    <source>
        <dbReference type="Proteomes" id="UP000012960"/>
    </source>
</evidence>
<comment type="catalytic activity">
    <reaction evidence="6">
        <text>[protein]-dithiol + NADP(+) = [protein]-disulfide + NADPH + H(+)</text>
        <dbReference type="Rhea" id="RHEA:18753"/>
        <dbReference type="Rhea" id="RHEA-COMP:10593"/>
        <dbReference type="Rhea" id="RHEA-COMP:10594"/>
        <dbReference type="ChEBI" id="CHEBI:15378"/>
        <dbReference type="ChEBI" id="CHEBI:29950"/>
        <dbReference type="ChEBI" id="CHEBI:50058"/>
        <dbReference type="ChEBI" id="CHEBI:57783"/>
        <dbReference type="ChEBI" id="CHEBI:58349"/>
        <dbReference type="EC" id="1.8.1.8"/>
    </reaction>
</comment>
<dbReference type="Proteomes" id="UP000012960">
    <property type="component" value="Unplaced"/>
</dbReference>
<accession>A0A804I3M3</accession>
<dbReference type="OMA" id="ETFEDHY"/>
<evidence type="ECO:0000256" key="5">
    <source>
        <dbReference type="ARBA" id="ARBA00047388"/>
    </source>
</evidence>
<sequence length="130" mass="15074">MDSSFEVVFISSDRDQDSFEEFFSGMPWLALPFGDERRKSLSRTFRVRGIPSLVAIGPTGRTLTKDARNLLTIHGADAYPFSEERIKERRRRKTKMKNMMEGYACDGAVCREVFLRFWLVSVRTTEFYGV</sequence>
<dbReference type="EC" id="1.8.1.8" evidence="1"/>
<dbReference type="GO" id="GO:0047134">
    <property type="term" value="F:protein-disulfide reductase [NAD(P)H] activity"/>
    <property type="evidence" value="ECO:0007669"/>
    <property type="project" value="UniProtKB-EC"/>
</dbReference>
<name>A0A804I3M3_MUSAM</name>
<evidence type="ECO:0000313" key="9">
    <source>
        <dbReference type="EnsemblPlants" id="Ma02_p16820.1"/>
    </source>
</evidence>
<feature type="domain" description="Thioredoxin-like fold" evidence="7">
    <location>
        <begin position="4"/>
        <end position="61"/>
    </location>
</feature>
<keyword evidence="4" id="KW-0520">NAD</keyword>
<dbReference type="InParanoid" id="A0A804I3M3"/>
<keyword evidence="3" id="KW-0560">Oxidoreductase</keyword>
<dbReference type="Pfam" id="PF13905">
    <property type="entry name" value="Thioredoxin_8"/>
    <property type="match status" value="1"/>
</dbReference>
<dbReference type="PANTHER" id="PTHR13871:SF96">
    <property type="entry name" value="THIOREDOXIN DOMAIN-CONTAINING PROTEIN"/>
    <property type="match status" value="1"/>
</dbReference>
<evidence type="ECO:0000256" key="1">
    <source>
        <dbReference type="ARBA" id="ARBA00012612"/>
    </source>
</evidence>
<evidence type="ECO:0000256" key="6">
    <source>
        <dbReference type="ARBA" id="ARBA00047804"/>
    </source>
</evidence>
<evidence type="ECO:0000256" key="4">
    <source>
        <dbReference type="ARBA" id="ARBA00023027"/>
    </source>
</evidence>
<reference evidence="8" key="1">
    <citation type="submission" date="2021-03" db="EMBL/GenBank/DDBJ databases">
        <authorList>
            <consortium name="Genoscope - CEA"/>
            <person name="William W."/>
        </authorList>
    </citation>
    <scope>NUCLEOTIDE SEQUENCE</scope>
    <source>
        <strain evidence="8">Doubled-haploid Pahang</strain>
    </source>
</reference>
<evidence type="ECO:0000259" key="7">
    <source>
        <dbReference type="Pfam" id="PF13905"/>
    </source>
</evidence>
<protein>
    <recommendedName>
        <fullName evidence="1">protein-disulfide reductase</fullName>
        <ecNumber evidence="1">1.8.1.8</ecNumber>
    </recommendedName>
</protein>
<dbReference type="EMBL" id="HG996467">
    <property type="protein sequence ID" value="CAG1862273.1"/>
    <property type="molecule type" value="Genomic_DNA"/>
</dbReference>
<comment type="catalytic activity">
    <reaction evidence="5">
        <text>[protein]-dithiol + NAD(+) = [protein]-disulfide + NADH + H(+)</text>
        <dbReference type="Rhea" id="RHEA:18749"/>
        <dbReference type="Rhea" id="RHEA-COMP:10593"/>
        <dbReference type="Rhea" id="RHEA-COMP:10594"/>
        <dbReference type="ChEBI" id="CHEBI:15378"/>
        <dbReference type="ChEBI" id="CHEBI:29950"/>
        <dbReference type="ChEBI" id="CHEBI:50058"/>
        <dbReference type="ChEBI" id="CHEBI:57540"/>
        <dbReference type="ChEBI" id="CHEBI:57945"/>
        <dbReference type="EC" id="1.8.1.8"/>
    </reaction>
</comment>
<evidence type="ECO:0000256" key="2">
    <source>
        <dbReference type="ARBA" id="ARBA00022737"/>
    </source>
</evidence>